<dbReference type="PANTHER" id="PTHR48079:SF6">
    <property type="entry name" value="NAD(P)-BINDING DOMAIN-CONTAINING PROTEIN-RELATED"/>
    <property type="match status" value="1"/>
</dbReference>
<keyword evidence="3" id="KW-1185">Reference proteome</keyword>
<evidence type="ECO:0000313" key="2">
    <source>
        <dbReference type="EMBL" id="KAK5174828.1"/>
    </source>
</evidence>
<dbReference type="GO" id="GO:0004029">
    <property type="term" value="F:aldehyde dehydrogenase (NAD+) activity"/>
    <property type="evidence" value="ECO:0007669"/>
    <property type="project" value="TreeGrafter"/>
</dbReference>
<dbReference type="InterPro" id="IPR001509">
    <property type="entry name" value="Epimerase_deHydtase"/>
</dbReference>
<accession>A0AAV9PLH3</accession>
<dbReference type="GO" id="GO:0005737">
    <property type="term" value="C:cytoplasm"/>
    <property type="evidence" value="ECO:0007669"/>
    <property type="project" value="TreeGrafter"/>
</dbReference>
<dbReference type="GeneID" id="89923258"/>
<evidence type="ECO:0000313" key="3">
    <source>
        <dbReference type="Proteomes" id="UP001337655"/>
    </source>
</evidence>
<name>A0AAV9PLH3_9PEZI</name>
<dbReference type="SUPFAM" id="SSF51735">
    <property type="entry name" value="NAD(P)-binding Rossmann-fold domains"/>
    <property type="match status" value="1"/>
</dbReference>
<dbReference type="AlphaFoldDB" id="A0AAV9PLH3"/>
<dbReference type="RefSeq" id="XP_064663497.1">
    <property type="nucleotide sequence ID" value="XM_064799170.1"/>
</dbReference>
<evidence type="ECO:0000259" key="1">
    <source>
        <dbReference type="Pfam" id="PF01370"/>
    </source>
</evidence>
<dbReference type="Pfam" id="PF01370">
    <property type="entry name" value="Epimerase"/>
    <property type="match status" value="1"/>
</dbReference>
<dbReference type="Proteomes" id="UP001337655">
    <property type="component" value="Unassembled WGS sequence"/>
</dbReference>
<comment type="caution">
    <text evidence="2">The sequence shown here is derived from an EMBL/GenBank/DDBJ whole genome shotgun (WGS) entry which is preliminary data.</text>
</comment>
<dbReference type="EMBL" id="JAVRRT010000002">
    <property type="protein sequence ID" value="KAK5174828.1"/>
    <property type="molecule type" value="Genomic_DNA"/>
</dbReference>
<organism evidence="2 3">
    <name type="scientific">Saxophila tyrrhenica</name>
    <dbReference type="NCBI Taxonomy" id="1690608"/>
    <lineage>
        <taxon>Eukaryota</taxon>
        <taxon>Fungi</taxon>
        <taxon>Dikarya</taxon>
        <taxon>Ascomycota</taxon>
        <taxon>Pezizomycotina</taxon>
        <taxon>Dothideomycetes</taxon>
        <taxon>Dothideomycetidae</taxon>
        <taxon>Mycosphaerellales</taxon>
        <taxon>Extremaceae</taxon>
        <taxon>Saxophila</taxon>
    </lineage>
</organism>
<protein>
    <recommendedName>
        <fullName evidence="1">NAD-dependent epimerase/dehydratase domain-containing protein</fullName>
    </recommendedName>
</protein>
<reference evidence="2 3" key="1">
    <citation type="submission" date="2023-08" db="EMBL/GenBank/DDBJ databases">
        <title>Black Yeasts Isolated from many extreme environments.</title>
        <authorList>
            <person name="Coleine C."/>
            <person name="Stajich J.E."/>
            <person name="Selbmann L."/>
        </authorList>
    </citation>
    <scope>NUCLEOTIDE SEQUENCE [LARGE SCALE GENOMIC DNA]</scope>
    <source>
        <strain evidence="2 3">CCFEE 5935</strain>
    </source>
</reference>
<gene>
    <name evidence="2" type="ORF">LTR77_001911</name>
</gene>
<feature type="domain" description="NAD-dependent epimerase/dehydratase" evidence="1">
    <location>
        <begin position="15"/>
        <end position="233"/>
    </location>
</feature>
<sequence>MTTDNGKNVFLIGPGLIGADLLELLHADGYHVTTMARRESHAAQLREFGANVKTIIGTLDDKDMITKHTAEVPIVIHAATADHLPSVEAVLDGIRQRADKGLSTTFLHTSGTSELVDNSKGMYASDKIYTDLDPGDIDASVPDTAPHREIDLAILRGRKEIGSKAKIVIILPPLIYGVGRRIPRLTIQLPTMTRFALKHGYAPVIGKGVSIRCSIHVQDLVRAYMVILNWLSATSGEEVLENPYFFCDSGTEMTWGEGAAEIGKALHAAGKIESPEPRNPPKELYGDLFGPYTPTTVGANSRSRAERLRKMGWEATEKGVFESLREDEIPMILAEWEKDGKDFAGYTGVASSGTHVLESLRD</sequence>
<dbReference type="PANTHER" id="PTHR48079">
    <property type="entry name" value="PROTEIN YEEZ"/>
    <property type="match status" value="1"/>
</dbReference>
<dbReference type="Gene3D" id="3.40.50.720">
    <property type="entry name" value="NAD(P)-binding Rossmann-like Domain"/>
    <property type="match status" value="1"/>
</dbReference>
<dbReference type="InterPro" id="IPR036291">
    <property type="entry name" value="NAD(P)-bd_dom_sf"/>
</dbReference>
<proteinExistence type="predicted"/>
<dbReference type="InterPro" id="IPR051783">
    <property type="entry name" value="NAD(P)-dependent_oxidoreduct"/>
</dbReference>